<dbReference type="Proteomes" id="UP001529369">
    <property type="component" value="Unassembled WGS sequence"/>
</dbReference>
<dbReference type="InterPro" id="IPR016062">
    <property type="entry name" value="TM1410-rel"/>
</dbReference>
<gene>
    <name evidence="2" type="ORF">QWZ14_25100</name>
</gene>
<name>A0ABT8ADM6_9PROT</name>
<dbReference type="SUPFAM" id="SSF51445">
    <property type="entry name" value="(Trans)glycosidases"/>
    <property type="match status" value="1"/>
</dbReference>
<dbReference type="Gene3D" id="3.20.20.70">
    <property type="entry name" value="Aldolase class I"/>
    <property type="match status" value="1"/>
</dbReference>
<accession>A0ABT8ADM6</accession>
<evidence type="ECO:0000313" key="3">
    <source>
        <dbReference type="Proteomes" id="UP001529369"/>
    </source>
</evidence>
<dbReference type="PANTHER" id="PTHR35882:SF2">
    <property type="entry name" value="PELA"/>
    <property type="match status" value="1"/>
</dbReference>
<dbReference type="InterPro" id="IPR013785">
    <property type="entry name" value="Aldolase_TIM"/>
</dbReference>
<dbReference type="Pfam" id="PF03537">
    <property type="entry name" value="Glyco_hydro_114"/>
    <property type="match status" value="1"/>
</dbReference>
<dbReference type="PRINTS" id="PR01545">
    <property type="entry name" value="THEMAYE10DUF"/>
</dbReference>
<dbReference type="PROSITE" id="PS51318">
    <property type="entry name" value="TAT"/>
    <property type="match status" value="1"/>
</dbReference>
<feature type="domain" description="Glycoside-hydrolase family GH114 TIM-barrel" evidence="1">
    <location>
        <begin position="59"/>
        <end position="291"/>
    </location>
</feature>
<protein>
    <submittedName>
        <fullName evidence="2">Endo alpha-1,4 polygalactosaminidase</fullName>
    </submittedName>
</protein>
<organism evidence="2 3">
    <name type="scientific">Paeniroseomonas aquatica</name>
    <dbReference type="NCBI Taxonomy" id="373043"/>
    <lineage>
        <taxon>Bacteria</taxon>
        <taxon>Pseudomonadati</taxon>
        <taxon>Pseudomonadota</taxon>
        <taxon>Alphaproteobacteria</taxon>
        <taxon>Acetobacterales</taxon>
        <taxon>Acetobacteraceae</taxon>
        <taxon>Paeniroseomonas</taxon>
    </lineage>
</organism>
<comment type="caution">
    <text evidence="2">The sequence shown here is derived from an EMBL/GenBank/DDBJ whole genome shotgun (WGS) entry which is preliminary data.</text>
</comment>
<dbReference type="EMBL" id="JAUFPN010000196">
    <property type="protein sequence ID" value="MDN3567671.1"/>
    <property type="molecule type" value="Genomic_DNA"/>
</dbReference>
<proteinExistence type="predicted"/>
<sequence length="297" mass="32646">MTQASAARPVSARGRRPLLGSLAWARAALLAATAGPAAARAGRRDPRLLVYYGSAGQAAIAHYDIAVLDSAIAADLQASCAPGGLLLGYLSLGEVHGGRDYAPALQREGLLLEPNPNWPEARLLDLRAPRWRERVVEELVPGILARGFGGLFFDTLDNAEALERRDPARFAGMTEGAAELVRAVRRRFPRVPLMLNRGYAVLPRIAGQFDMLLGESVRATFDAAAGTYRLMPPDGYAWQVEQMRAAQRRDRQLRLFSLDYWDPEDREGCARLYATQRANGFLPYVATFDLTRIVPET</sequence>
<dbReference type="InterPro" id="IPR006311">
    <property type="entry name" value="TAT_signal"/>
</dbReference>
<dbReference type="InterPro" id="IPR017853">
    <property type="entry name" value="GH"/>
</dbReference>
<evidence type="ECO:0000259" key="1">
    <source>
        <dbReference type="Pfam" id="PF03537"/>
    </source>
</evidence>
<reference evidence="3" key="1">
    <citation type="journal article" date="2019" name="Int. J. Syst. Evol. Microbiol.">
        <title>The Global Catalogue of Microorganisms (GCM) 10K type strain sequencing project: providing services to taxonomists for standard genome sequencing and annotation.</title>
        <authorList>
            <consortium name="The Broad Institute Genomics Platform"/>
            <consortium name="The Broad Institute Genome Sequencing Center for Infectious Disease"/>
            <person name="Wu L."/>
            <person name="Ma J."/>
        </authorList>
    </citation>
    <scope>NUCLEOTIDE SEQUENCE [LARGE SCALE GENOMIC DNA]</scope>
    <source>
        <strain evidence="3">CECT 7131</strain>
    </source>
</reference>
<dbReference type="RefSeq" id="WP_290319729.1">
    <property type="nucleotide sequence ID" value="NZ_JAUFPN010000196.1"/>
</dbReference>
<evidence type="ECO:0000313" key="2">
    <source>
        <dbReference type="EMBL" id="MDN3567671.1"/>
    </source>
</evidence>
<keyword evidence="3" id="KW-1185">Reference proteome</keyword>
<dbReference type="InterPro" id="IPR004352">
    <property type="entry name" value="GH114_TIM-barrel"/>
</dbReference>
<dbReference type="PANTHER" id="PTHR35882">
    <property type="entry name" value="PELA"/>
    <property type="match status" value="1"/>
</dbReference>